<feature type="zinc finger region" description="CHC2-type" evidence="12 14">
    <location>
        <begin position="37"/>
        <end position="61"/>
    </location>
</feature>
<dbReference type="InterPro" id="IPR037068">
    <property type="entry name" value="DNA_primase_core_N_sf"/>
</dbReference>
<dbReference type="HAMAP" id="MF_00974">
    <property type="entry name" value="DNA_primase_DnaG"/>
    <property type="match status" value="1"/>
</dbReference>
<keyword evidence="17" id="KW-1185">Reference proteome</keyword>
<evidence type="ECO:0000313" key="16">
    <source>
        <dbReference type="EMBL" id="SFP92668.1"/>
    </source>
</evidence>
<keyword evidence="1 12" id="KW-0240">DNA-directed RNA polymerase</keyword>
<evidence type="ECO:0000256" key="6">
    <source>
        <dbReference type="ARBA" id="ARBA00022723"/>
    </source>
</evidence>
<dbReference type="PANTHER" id="PTHR30313:SF2">
    <property type="entry name" value="DNA PRIMASE"/>
    <property type="match status" value="1"/>
</dbReference>
<keyword evidence="10 12" id="KW-0238">DNA-binding</keyword>
<dbReference type="InterPro" id="IPR034151">
    <property type="entry name" value="TOPRIM_DnaG_bac"/>
</dbReference>
<keyword evidence="3 12" id="KW-0808">Transferase</keyword>
<dbReference type="SUPFAM" id="SSF56731">
    <property type="entry name" value="DNA primase core"/>
    <property type="match status" value="1"/>
</dbReference>
<keyword evidence="5 12" id="KW-0235">DNA replication</keyword>
<evidence type="ECO:0000256" key="2">
    <source>
        <dbReference type="ARBA" id="ARBA00022515"/>
    </source>
</evidence>
<dbReference type="GO" id="GO:1990077">
    <property type="term" value="C:primosome complex"/>
    <property type="evidence" value="ECO:0007669"/>
    <property type="project" value="UniProtKB-KW"/>
</dbReference>
<keyword evidence="8 12" id="KW-0862">Zinc</keyword>
<dbReference type="Gene3D" id="3.90.980.10">
    <property type="entry name" value="DNA primase, catalytic core, N-terminal domain"/>
    <property type="match status" value="1"/>
</dbReference>
<evidence type="ECO:0000256" key="4">
    <source>
        <dbReference type="ARBA" id="ARBA00022695"/>
    </source>
</evidence>
<dbReference type="Pfam" id="PF13662">
    <property type="entry name" value="Toprim_4"/>
    <property type="match status" value="1"/>
</dbReference>
<evidence type="ECO:0000256" key="1">
    <source>
        <dbReference type="ARBA" id="ARBA00022478"/>
    </source>
</evidence>
<dbReference type="CDD" id="cd03364">
    <property type="entry name" value="TOPRIM_DnaG_primases"/>
    <property type="match status" value="1"/>
</dbReference>
<protein>
    <recommendedName>
        <fullName evidence="12 13">DNA primase</fullName>
        <ecNumber evidence="12">2.7.7.101</ecNumber>
    </recommendedName>
</protein>
<dbReference type="NCBIfam" id="TIGR01391">
    <property type="entry name" value="dnaG"/>
    <property type="match status" value="1"/>
</dbReference>
<dbReference type="InterPro" id="IPR006295">
    <property type="entry name" value="DNA_primase_DnaG"/>
</dbReference>
<dbReference type="Gene3D" id="3.90.580.10">
    <property type="entry name" value="Zinc finger, CHC2-type domain"/>
    <property type="match status" value="1"/>
</dbReference>
<dbReference type="AlphaFoldDB" id="A0A1I5UBU9"/>
<evidence type="ECO:0000256" key="5">
    <source>
        <dbReference type="ARBA" id="ARBA00022705"/>
    </source>
</evidence>
<comment type="function">
    <text evidence="12 13">RNA polymerase that catalyzes the synthesis of short RNA molecules used as primers for DNA polymerase during DNA replication.</text>
</comment>
<dbReference type="STRING" id="223786.SAMN05216234_1588"/>
<keyword evidence="7 12" id="KW-0863">Zinc-finger</keyword>
<keyword evidence="2 12" id="KW-0639">Primosome</keyword>
<comment type="similarity">
    <text evidence="12 13">Belongs to the DnaG primase family.</text>
</comment>
<dbReference type="EC" id="2.7.7.101" evidence="12"/>
<reference evidence="16 17" key="1">
    <citation type="submission" date="2016-10" db="EMBL/GenBank/DDBJ databases">
        <authorList>
            <person name="de Groot N.N."/>
        </authorList>
    </citation>
    <scope>NUCLEOTIDE SEQUENCE [LARGE SCALE GENOMIC DNA]</scope>
    <source>
        <strain evidence="16 17">EP1-55-1</strain>
    </source>
</reference>
<dbReference type="GO" id="GO:0006269">
    <property type="term" value="P:DNA replication, synthesis of primer"/>
    <property type="evidence" value="ECO:0007669"/>
    <property type="project" value="UniProtKB-UniRule"/>
</dbReference>
<proteinExistence type="inferred from homology"/>
<evidence type="ECO:0000256" key="9">
    <source>
        <dbReference type="ARBA" id="ARBA00022842"/>
    </source>
</evidence>
<organism evidence="16 17">
    <name type="scientific">Hydrogenimonas thermophila</name>
    <dbReference type="NCBI Taxonomy" id="223786"/>
    <lineage>
        <taxon>Bacteria</taxon>
        <taxon>Pseudomonadati</taxon>
        <taxon>Campylobacterota</taxon>
        <taxon>Epsilonproteobacteria</taxon>
        <taxon>Campylobacterales</taxon>
        <taxon>Hydrogenimonadaceae</taxon>
        <taxon>Hydrogenimonas</taxon>
    </lineage>
</organism>
<dbReference type="GO" id="GO:0005737">
    <property type="term" value="C:cytoplasm"/>
    <property type="evidence" value="ECO:0007669"/>
    <property type="project" value="TreeGrafter"/>
</dbReference>
<dbReference type="GO" id="GO:0003677">
    <property type="term" value="F:DNA binding"/>
    <property type="evidence" value="ECO:0007669"/>
    <property type="project" value="UniProtKB-KW"/>
</dbReference>
<keyword evidence="4 12" id="KW-0548">Nucleotidyltransferase</keyword>
<dbReference type="EMBL" id="FOXB01000058">
    <property type="protein sequence ID" value="SFP92668.1"/>
    <property type="molecule type" value="Genomic_DNA"/>
</dbReference>
<evidence type="ECO:0000256" key="13">
    <source>
        <dbReference type="PIRNR" id="PIRNR002811"/>
    </source>
</evidence>
<dbReference type="Pfam" id="PF16730">
    <property type="entry name" value="DnaGprimase_HBD"/>
    <property type="match status" value="1"/>
</dbReference>
<dbReference type="Gene3D" id="1.10.860.10">
    <property type="entry name" value="DNAb Helicase, Chain A"/>
    <property type="match status" value="1"/>
</dbReference>
<dbReference type="InterPro" id="IPR016136">
    <property type="entry name" value="DNA_helicase_N/primase_C"/>
</dbReference>
<comment type="catalytic activity">
    <reaction evidence="12">
        <text>ssDNA + n NTP = ssDNA/pppN(pN)n-1 hybrid + (n-1) diphosphate.</text>
        <dbReference type="EC" id="2.7.7.101"/>
    </reaction>
</comment>
<sequence length="566" mass="64269">MIDNNSIEQLKQTIDIVDVVGNYVELKKNGSNFKGLCPFHNEKTPSFIVSPAKQYYKCFGCGAGGDAIKFVMEYEKLSYPEAIEKLANLYNFTLRYTEGKQGGGQEKRILETIGQWYRANLEHNNSAKEYLQSRGVSLASIEKFSLGFAPSSEETIRFLQRAMIPMQKAEEVGILGSDNGRYYARLIDRIIFPIYSSSGMPVGFGGRTMGNHPAKYINSPQTKLFNKSRLLYGYNLAKEQIYRKKRLIVVEGYMDVIMLHQAGFNTAVATLGTALTNDHLPLLKKGEPEIIVAYDGDNAGINAAMKAALLLSSHNFEGGIVLFGNGMDPADMVNAGNANTIEALFSKPIAFAQFVIDRIVASHNIHTPKGKEDAFFAIKNYLSTLSPFVEENYRRYAASLLGVNVARLAPKDEKQIYKKYQYNKNNIETKQQPIKQSFLTLTDVAEESIIKTLLKIPSLTDMVLDTMDSSMFKIHREAFEALIRGEEHEDLLRIDLDDTIVIYQEDELKKQLVYFLRRYYQKALDNIKNNDTLPFEKKIFFIRKYQDYINKLKRGELVQYESHSTI</sequence>
<gene>
    <name evidence="12" type="primary">dnaG</name>
    <name evidence="16" type="ORF">SAMN05216234_1588</name>
</gene>
<dbReference type="SMART" id="SM00493">
    <property type="entry name" value="TOPRIM"/>
    <property type="match status" value="1"/>
</dbReference>
<evidence type="ECO:0000256" key="11">
    <source>
        <dbReference type="ARBA" id="ARBA00023163"/>
    </source>
</evidence>
<comment type="cofactor">
    <cofactor evidence="12 13 14">
        <name>Zn(2+)</name>
        <dbReference type="ChEBI" id="CHEBI:29105"/>
    </cofactor>
    <text evidence="12 13 14">Binds 1 zinc ion per monomer.</text>
</comment>
<dbReference type="PIRSF" id="PIRSF002811">
    <property type="entry name" value="DnaG"/>
    <property type="match status" value="1"/>
</dbReference>
<dbReference type="InterPro" id="IPR050219">
    <property type="entry name" value="DnaG_primase"/>
</dbReference>
<comment type="subunit">
    <text evidence="12">Monomer. Interacts with DnaB.</text>
</comment>
<evidence type="ECO:0000256" key="12">
    <source>
        <dbReference type="HAMAP-Rule" id="MF_00974"/>
    </source>
</evidence>
<dbReference type="Pfam" id="PF01807">
    <property type="entry name" value="Zn_ribbon_DnaG"/>
    <property type="match status" value="1"/>
</dbReference>
<dbReference type="Gene3D" id="3.40.1360.10">
    <property type="match status" value="1"/>
</dbReference>
<accession>A0A1I5UBU9</accession>
<feature type="domain" description="Toprim" evidence="15">
    <location>
        <begin position="245"/>
        <end position="326"/>
    </location>
</feature>
<comment type="domain">
    <text evidence="12">Contains an N-terminal zinc-binding domain, a central core domain that contains the primase activity, and a C-terminal DnaB-binding domain.</text>
</comment>
<dbReference type="Proteomes" id="UP000199227">
    <property type="component" value="Unassembled WGS sequence"/>
</dbReference>
<keyword evidence="9" id="KW-0460">Magnesium</keyword>
<dbReference type="PROSITE" id="PS50880">
    <property type="entry name" value="TOPRIM"/>
    <property type="match status" value="1"/>
</dbReference>
<evidence type="ECO:0000259" key="15">
    <source>
        <dbReference type="PROSITE" id="PS50880"/>
    </source>
</evidence>
<dbReference type="InterPro" id="IPR036977">
    <property type="entry name" value="DNA_primase_Znf_CHC2"/>
</dbReference>
<dbReference type="FunFam" id="3.90.580.10:FF:000001">
    <property type="entry name" value="DNA primase"/>
    <property type="match status" value="1"/>
</dbReference>
<dbReference type="OrthoDB" id="9803773at2"/>
<dbReference type="PANTHER" id="PTHR30313">
    <property type="entry name" value="DNA PRIMASE"/>
    <property type="match status" value="1"/>
</dbReference>
<dbReference type="InterPro" id="IPR002694">
    <property type="entry name" value="Znf_CHC2"/>
</dbReference>
<evidence type="ECO:0000256" key="14">
    <source>
        <dbReference type="PIRSR" id="PIRSR002811-1"/>
    </source>
</evidence>
<dbReference type="GO" id="GO:0003899">
    <property type="term" value="F:DNA-directed RNA polymerase activity"/>
    <property type="evidence" value="ECO:0007669"/>
    <property type="project" value="UniProtKB-UniRule"/>
</dbReference>
<dbReference type="Pfam" id="PF08275">
    <property type="entry name" value="DNAG_N"/>
    <property type="match status" value="1"/>
</dbReference>
<dbReference type="InterPro" id="IPR006171">
    <property type="entry name" value="TOPRIM_dom"/>
</dbReference>
<dbReference type="InterPro" id="IPR031988">
    <property type="entry name" value="DnaG_HBD"/>
</dbReference>
<evidence type="ECO:0000256" key="8">
    <source>
        <dbReference type="ARBA" id="ARBA00022833"/>
    </source>
</evidence>
<dbReference type="GO" id="GO:0008270">
    <property type="term" value="F:zinc ion binding"/>
    <property type="evidence" value="ECO:0007669"/>
    <property type="project" value="UniProtKB-UniRule"/>
</dbReference>
<keyword evidence="6 12" id="KW-0479">Metal-binding</keyword>
<dbReference type="InterPro" id="IPR013264">
    <property type="entry name" value="DNAG_N"/>
</dbReference>
<dbReference type="SMART" id="SM00400">
    <property type="entry name" value="ZnF_CHCC"/>
    <property type="match status" value="1"/>
</dbReference>
<dbReference type="SUPFAM" id="SSF57783">
    <property type="entry name" value="Zinc beta-ribbon"/>
    <property type="match status" value="1"/>
</dbReference>
<evidence type="ECO:0000256" key="7">
    <source>
        <dbReference type="ARBA" id="ARBA00022771"/>
    </source>
</evidence>
<dbReference type="RefSeq" id="WP_092914132.1">
    <property type="nucleotide sequence ID" value="NZ_FOXB01000058.1"/>
</dbReference>
<name>A0A1I5UBU9_9BACT</name>
<evidence type="ECO:0000256" key="10">
    <source>
        <dbReference type="ARBA" id="ARBA00023125"/>
    </source>
</evidence>
<evidence type="ECO:0000256" key="3">
    <source>
        <dbReference type="ARBA" id="ARBA00022679"/>
    </source>
</evidence>
<keyword evidence="11 12" id="KW-0804">Transcription</keyword>
<evidence type="ECO:0000313" key="17">
    <source>
        <dbReference type="Proteomes" id="UP000199227"/>
    </source>
</evidence>
<dbReference type="InterPro" id="IPR030846">
    <property type="entry name" value="DnaG_bac"/>
</dbReference>
<dbReference type="GO" id="GO:0000428">
    <property type="term" value="C:DNA-directed RNA polymerase complex"/>
    <property type="evidence" value="ECO:0007669"/>
    <property type="project" value="UniProtKB-KW"/>
</dbReference>